<dbReference type="HOGENOM" id="CLU_2131051_0_0_6"/>
<dbReference type="STRING" id="1905730.W5S_4454"/>
<dbReference type="Proteomes" id="UP000008044">
    <property type="component" value="Chromosome"/>
</dbReference>
<evidence type="ECO:0000313" key="2">
    <source>
        <dbReference type="Proteomes" id="UP000008044"/>
    </source>
</evidence>
<gene>
    <name evidence="1" type="ordered locus">W5S_4454</name>
</gene>
<dbReference type="eggNOG" id="COG3209">
    <property type="taxonomic scope" value="Bacteria"/>
</dbReference>
<reference evidence="1 2" key="1">
    <citation type="journal article" date="2012" name="J. Bacteriol.">
        <title>Genome sequence of Pectobacterium sp. strain SCC3193.</title>
        <authorList>
            <person name="Koskinen J.P."/>
            <person name="Laine P."/>
            <person name="Niemi O."/>
            <person name="Nykyri J."/>
            <person name="Harjunpaa H."/>
            <person name="Auvinen P."/>
            <person name="Paulin L."/>
            <person name="Pirhonen M."/>
            <person name="Palva T."/>
            <person name="Holm L."/>
        </authorList>
    </citation>
    <scope>NUCLEOTIDE SEQUENCE [LARGE SCALE GENOMIC DNA]</scope>
    <source>
        <strain evidence="1 2">SCC3193</strain>
    </source>
</reference>
<sequence>MQLAWQSERLFSYGSEQNLCEVSQIAPGLAETLKVQDAVVQSSARHDTAGRVVARVSLPDSARWHYRYDVFISHHVGYSPQTNEMTMQFVNPEYHSYPHVGGAHEFETDTGFK</sequence>
<name>A0A0H3IBN9_PECPM</name>
<evidence type="ECO:0000313" key="1">
    <source>
        <dbReference type="EMBL" id="AFI92500.1"/>
    </source>
</evidence>
<dbReference type="KEGG" id="pec:W5S_4454"/>
<organism evidence="1 2">
    <name type="scientific">Pectobacterium parmentieri</name>
    <dbReference type="NCBI Taxonomy" id="1905730"/>
    <lineage>
        <taxon>Bacteria</taxon>
        <taxon>Pseudomonadati</taxon>
        <taxon>Pseudomonadota</taxon>
        <taxon>Gammaproteobacteria</taxon>
        <taxon>Enterobacterales</taxon>
        <taxon>Pectobacteriaceae</taxon>
        <taxon>Pectobacterium</taxon>
    </lineage>
</organism>
<protein>
    <submittedName>
        <fullName evidence="1">Uncharacterized protein</fullName>
    </submittedName>
</protein>
<proteinExistence type="predicted"/>
<accession>A0A0H3IBN9</accession>
<dbReference type="PATRIC" id="fig|1166016.3.peg.4528"/>
<dbReference type="EMBL" id="CP003415">
    <property type="protein sequence ID" value="AFI92500.1"/>
    <property type="molecule type" value="Genomic_DNA"/>
</dbReference>
<dbReference type="AlphaFoldDB" id="A0A0H3IBN9"/>